<accession>A0ABP1DSZ7</accession>
<protein>
    <recommendedName>
        <fullName evidence="4">Secreted protein</fullName>
    </recommendedName>
</protein>
<evidence type="ECO:0000256" key="1">
    <source>
        <dbReference type="SAM" id="SignalP"/>
    </source>
</evidence>
<proteinExistence type="predicted"/>
<evidence type="ECO:0000313" key="3">
    <source>
        <dbReference type="Proteomes" id="UP001497453"/>
    </source>
</evidence>
<gene>
    <name evidence="2" type="ORF">GFSPODELE1_LOCUS8092</name>
</gene>
<feature type="signal peptide" evidence="1">
    <location>
        <begin position="1"/>
        <end position="24"/>
    </location>
</feature>
<evidence type="ECO:0000313" key="2">
    <source>
        <dbReference type="EMBL" id="CAL1710941.1"/>
    </source>
</evidence>
<dbReference type="EMBL" id="OZ037949">
    <property type="protein sequence ID" value="CAL1710941.1"/>
    <property type="molecule type" value="Genomic_DNA"/>
</dbReference>
<keyword evidence="3" id="KW-1185">Reference proteome</keyword>
<organism evidence="2 3">
    <name type="scientific">Somion occarium</name>
    <dbReference type="NCBI Taxonomy" id="3059160"/>
    <lineage>
        <taxon>Eukaryota</taxon>
        <taxon>Fungi</taxon>
        <taxon>Dikarya</taxon>
        <taxon>Basidiomycota</taxon>
        <taxon>Agaricomycotina</taxon>
        <taxon>Agaricomycetes</taxon>
        <taxon>Polyporales</taxon>
        <taxon>Cerrenaceae</taxon>
        <taxon>Somion</taxon>
    </lineage>
</organism>
<evidence type="ECO:0008006" key="4">
    <source>
        <dbReference type="Google" id="ProtNLM"/>
    </source>
</evidence>
<feature type="chain" id="PRO_5047162296" description="Secreted protein" evidence="1">
    <location>
        <begin position="25"/>
        <end position="101"/>
    </location>
</feature>
<sequence length="101" mass="11256">MMMYRTLMVMLSLIAITLLDQTFAFPLRASREEAPHVVSSLIGLRDDNNWILFPSRSRRSLCDNLSRTFFGTAFTAVGNVAGTPGSRRSLPSLFSCLNGLR</sequence>
<dbReference type="Proteomes" id="UP001497453">
    <property type="component" value="Chromosome 6"/>
</dbReference>
<reference evidence="3" key="1">
    <citation type="submission" date="2024-04" db="EMBL/GenBank/DDBJ databases">
        <authorList>
            <person name="Shaw F."/>
            <person name="Minotto A."/>
        </authorList>
    </citation>
    <scope>NUCLEOTIDE SEQUENCE [LARGE SCALE GENOMIC DNA]</scope>
</reference>
<name>A0ABP1DSZ7_9APHY</name>
<keyword evidence="1" id="KW-0732">Signal</keyword>